<dbReference type="Proteomes" id="UP000183639">
    <property type="component" value="Unassembled WGS sequence"/>
</dbReference>
<proteinExistence type="predicted"/>
<protein>
    <submittedName>
        <fullName evidence="1">Uncharacterized protein</fullName>
    </submittedName>
</protein>
<evidence type="ECO:0000313" key="1">
    <source>
        <dbReference type="EMBL" id="SFI33565.1"/>
    </source>
</evidence>
<organism evidence="1 2">
    <name type="scientific">Selenomonas ruminantium</name>
    <dbReference type="NCBI Taxonomy" id="971"/>
    <lineage>
        <taxon>Bacteria</taxon>
        <taxon>Bacillati</taxon>
        <taxon>Bacillota</taxon>
        <taxon>Negativicutes</taxon>
        <taxon>Selenomonadales</taxon>
        <taxon>Selenomonadaceae</taxon>
        <taxon>Selenomonas</taxon>
    </lineage>
</organism>
<dbReference type="RefSeq" id="WP_075445556.1">
    <property type="nucleotide sequence ID" value="NZ_FOQK01000029.1"/>
</dbReference>
<name>A0A1I3HCV5_SELRU</name>
<reference evidence="1 2" key="1">
    <citation type="submission" date="2016-10" db="EMBL/GenBank/DDBJ databases">
        <authorList>
            <person name="de Groot N.N."/>
        </authorList>
    </citation>
    <scope>NUCLEOTIDE SEQUENCE [LARGE SCALE GENOMIC DNA]</scope>
    <source>
        <strain evidence="1 2">Z108</strain>
    </source>
</reference>
<dbReference type="EMBL" id="FOQK01000029">
    <property type="protein sequence ID" value="SFI33565.1"/>
    <property type="molecule type" value="Genomic_DNA"/>
</dbReference>
<gene>
    <name evidence="1" type="ORF">SAMN04487861_12923</name>
</gene>
<dbReference type="AlphaFoldDB" id="A0A1I3HCV5"/>
<accession>A0A1I3HCV5</accession>
<dbReference type="OrthoDB" id="1665823at2"/>
<evidence type="ECO:0000313" key="2">
    <source>
        <dbReference type="Proteomes" id="UP000183639"/>
    </source>
</evidence>
<sequence length="146" mass="16901">MKHASFDERLDGILVRAAIRLQERMRLAYFRGNLTSYLNRIGLGKFMDASTLERGSLLELQDQAAVQLAGQIRKARAKGYLKDLLEKLNMLELLHDDKHIRTVSLGQERKQEQKKACLKMVEGENKRSAMTEDEKRELLKNFKVIK</sequence>